<dbReference type="InterPro" id="IPR035958">
    <property type="entry name" value="SecB-like_sf"/>
</dbReference>
<sequence length="165" mass="18134">MSDDKEEQNAAASGEQAEQQFALQKIYLKDTSFETPNSPEIFTEEWKPDVNVELQTAGKPLTDEVMEVVLTVTVTAKLGDNTAYLAEVHQAGVFTMSGFGDDERVHMQGSYCPNILFPYAREAVSDLVSKGGFPQLLLAPVNFDALLAQHKQQGEASAKEKEVVH</sequence>
<dbReference type="PRINTS" id="PR01594">
    <property type="entry name" value="SECBCHAPRONE"/>
</dbReference>
<evidence type="ECO:0000313" key="1">
    <source>
        <dbReference type="EMBL" id="VAX04859.1"/>
    </source>
</evidence>
<protein>
    <submittedName>
        <fullName evidence="1">Protein-export protein SecB (Maintains pre-export unfolded state)</fullName>
    </submittedName>
</protein>
<dbReference type="GO" id="GO:0015031">
    <property type="term" value="P:protein transport"/>
    <property type="evidence" value="ECO:0007669"/>
    <property type="project" value="InterPro"/>
</dbReference>
<dbReference type="SUPFAM" id="SSF54611">
    <property type="entry name" value="SecB-like"/>
    <property type="match status" value="1"/>
</dbReference>
<dbReference type="GO" id="GO:0051082">
    <property type="term" value="F:unfolded protein binding"/>
    <property type="evidence" value="ECO:0007669"/>
    <property type="project" value="InterPro"/>
</dbReference>
<dbReference type="HAMAP" id="MF_00821">
    <property type="entry name" value="SecB"/>
    <property type="match status" value="1"/>
</dbReference>
<dbReference type="PANTHER" id="PTHR36918:SF1">
    <property type="entry name" value="PROTEIN-EXPORT PROTEIN SECB"/>
    <property type="match status" value="1"/>
</dbReference>
<dbReference type="EMBL" id="UOFV01000500">
    <property type="protein sequence ID" value="VAX04859.1"/>
    <property type="molecule type" value="Genomic_DNA"/>
</dbReference>
<proteinExistence type="inferred from homology"/>
<dbReference type="GO" id="GO:0051262">
    <property type="term" value="P:protein tetramerization"/>
    <property type="evidence" value="ECO:0007669"/>
    <property type="project" value="InterPro"/>
</dbReference>
<gene>
    <name evidence="1" type="ORF">MNBD_GAMMA19-2108</name>
</gene>
<dbReference type="AlphaFoldDB" id="A0A3B1AG07"/>
<dbReference type="InterPro" id="IPR003708">
    <property type="entry name" value="SecB"/>
</dbReference>
<dbReference type="NCBIfam" id="TIGR00809">
    <property type="entry name" value="secB"/>
    <property type="match status" value="1"/>
</dbReference>
<dbReference type="NCBIfam" id="NF004393">
    <property type="entry name" value="PRK05751.1-4"/>
    <property type="match status" value="1"/>
</dbReference>
<dbReference type="Pfam" id="PF02556">
    <property type="entry name" value="SecB"/>
    <property type="match status" value="1"/>
</dbReference>
<organism evidence="1">
    <name type="scientific">hydrothermal vent metagenome</name>
    <dbReference type="NCBI Taxonomy" id="652676"/>
    <lineage>
        <taxon>unclassified sequences</taxon>
        <taxon>metagenomes</taxon>
        <taxon>ecological metagenomes</taxon>
    </lineage>
</organism>
<name>A0A3B1AG07_9ZZZZ</name>
<reference evidence="1" key="1">
    <citation type="submission" date="2018-06" db="EMBL/GenBank/DDBJ databases">
        <authorList>
            <person name="Zhirakovskaya E."/>
        </authorList>
    </citation>
    <scope>NUCLEOTIDE SEQUENCE</scope>
</reference>
<accession>A0A3B1AG07</accession>
<dbReference type="Gene3D" id="3.10.420.10">
    <property type="entry name" value="SecB-like"/>
    <property type="match status" value="1"/>
</dbReference>
<dbReference type="PANTHER" id="PTHR36918">
    <property type="match status" value="1"/>
</dbReference>